<dbReference type="PANTHER" id="PTHR48041">
    <property type="entry name" value="ABC TRANSPORTER G FAMILY MEMBER 28"/>
    <property type="match status" value="1"/>
</dbReference>
<feature type="domain" description="ABC transporter" evidence="10">
    <location>
        <begin position="353"/>
        <end position="604"/>
    </location>
</feature>
<dbReference type="Gene3D" id="3.40.50.300">
    <property type="entry name" value="P-loop containing nucleotide triphosphate hydrolases"/>
    <property type="match status" value="1"/>
</dbReference>
<accession>A0A813GPA9</accession>
<evidence type="ECO:0000256" key="7">
    <source>
        <dbReference type="ARBA" id="ARBA00023136"/>
    </source>
</evidence>
<dbReference type="InterPro" id="IPR017871">
    <property type="entry name" value="ABC_transporter-like_CS"/>
</dbReference>
<evidence type="ECO:0000256" key="1">
    <source>
        <dbReference type="ARBA" id="ARBA00004141"/>
    </source>
</evidence>
<dbReference type="GO" id="GO:0140359">
    <property type="term" value="F:ABC-type transporter activity"/>
    <property type="evidence" value="ECO:0007669"/>
    <property type="project" value="InterPro"/>
</dbReference>
<dbReference type="SUPFAM" id="SSF48403">
    <property type="entry name" value="Ankyrin repeat"/>
    <property type="match status" value="1"/>
</dbReference>
<dbReference type="SUPFAM" id="SSF52540">
    <property type="entry name" value="P-loop containing nucleoside triphosphate hydrolases"/>
    <property type="match status" value="1"/>
</dbReference>
<dbReference type="InterPro" id="IPR050352">
    <property type="entry name" value="ABCG_transporters"/>
</dbReference>
<comment type="subcellular location">
    <subcellularLocation>
        <location evidence="1">Membrane</location>
        <topology evidence="1">Multi-pass membrane protein</topology>
    </subcellularLocation>
</comment>
<feature type="transmembrane region" description="Helical" evidence="9">
    <location>
        <begin position="717"/>
        <end position="744"/>
    </location>
</feature>
<gene>
    <name evidence="11" type="ORF">PGLA1383_LOCUS45162</name>
</gene>
<dbReference type="GO" id="GO:0016887">
    <property type="term" value="F:ATP hydrolysis activity"/>
    <property type="evidence" value="ECO:0007669"/>
    <property type="project" value="InterPro"/>
</dbReference>
<dbReference type="InterPro" id="IPR036770">
    <property type="entry name" value="Ankyrin_rpt-contain_sf"/>
</dbReference>
<dbReference type="PROSITE" id="PS00211">
    <property type="entry name" value="ABC_TRANSPORTER_1"/>
    <property type="match status" value="1"/>
</dbReference>
<feature type="transmembrane region" description="Helical" evidence="9">
    <location>
        <begin position="803"/>
        <end position="824"/>
    </location>
</feature>
<feature type="transmembrane region" description="Helical" evidence="9">
    <location>
        <begin position="686"/>
        <end position="705"/>
    </location>
</feature>
<keyword evidence="7 9" id="KW-0472">Membrane</keyword>
<keyword evidence="3 9" id="KW-0812">Transmembrane</keyword>
<name>A0A813GPA9_POLGL</name>
<protein>
    <recommendedName>
        <fullName evidence="10">ABC transporter domain-containing protein</fullName>
    </recommendedName>
</protein>
<dbReference type="GO" id="GO:0016020">
    <property type="term" value="C:membrane"/>
    <property type="evidence" value="ECO:0007669"/>
    <property type="project" value="UniProtKB-SubCell"/>
</dbReference>
<evidence type="ECO:0000256" key="6">
    <source>
        <dbReference type="ARBA" id="ARBA00022989"/>
    </source>
</evidence>
<feature type="transmembrane region" description="Helical" evidence="9">
    <location>
        <begin position="935"/>
        <end position="955"/>
    </location>
</feature>
<sequence length="966" mass="104259">MKELAALRAANALLAKEKDQLDAEMASWDAQIAQRREILAELEKTVAELQKPDGEAQLDGMIRCAAEFLSGPSPPPQRSVPSPDPQQEVELELMRRVADAVSGCSAASQSLGWGEADFQREFVGNGSAATLLSTQFLAKLSPEQRLVWELQNPVEFCPRVDRQLLEDLRKEGSWGSEQRELLVAAVGPPTQKEREYRPLLWLQHHELDVKHVEPGAGGASLLALACRGGFCDVARALLERRADVALAGAVDVLALSATPQGQSSSSTKLLRLLLEFRADIDQEISSGRDALVIPSCIFLKSLVPAPCDRTMASLRSGPAETRPDQSSDPRQPLVTAAAQPCADQGPGVHPVVLEWQNVCYTVKEKKVKGEVVDKPVLKDISGHASPGSFTVILGASGSGKTSLLSVLADRLLYSKGAMLTGDLRINGELTPADYRSRCAYVQQTEVFYPYSTVRETVEMAARLRLGSAVPKEAKIRRAAEVVQQLGLSKAMDTKVGNGNSVKGISGGEMKRVSIACELVSSPSLIMLDEPTSGLDSTAALNVVKGLQDLAAGGHTVIASIHQPGSAIYTLFGNVVVLAEGRLAYFGDAGGVVAHFSSIGYSCPKLFNPAEYVLQVTSVDFSSPEAEVESRKALLRIQENGKMTVRPARQVSSGLGHPIQTGTTLIEQFVLLYRRILLDALRNKSALIIKFVQGISTTLIMVALYSNLDGGGVVSITVANVGALLFFITINGLFGPLFGTIQAFAPEVNIVLRERMNNLYSMAPYYLAKLLVALPIELLPLVVGNTIAFWWLKLNHSVDHYIMFLLFTCGMTFASVGLGFLLAAATGGNIQAASAAVGPLALIMLLLGGFYINTSTIPVWIAWLGKISYVSWSYQGLAINQFRTISVGAPKQPDGSCMPDASPEQCLDGVKILGNLFNDGIPLSEKEWEDTMWSRFLFIVICVCVFNFLGYLVLLAKGPKYLQLARD</sequence>
<keyword evidence="6 9" id="KW-1133">Transmembrane helix</keyword>
<keyword evidence="4" id="KW-0547">Nucleotide-binding</keyword>
<evidence type="ECO:0000313" key="12">
    <source>
        <dbReference type="Proteomes" id="UP000654075"/>
    </source>
</evidence>
<keyword evidence="12" id="KW-1185">Reference proteome</keyword>
<dbReference type="InterPro" id="IPR013525">
    <property type="entry name" value="ABC2_TM"/>
</dbReference>
<dbReference type="OrthoDB" id="66620at2759"/>
<dbReference type="Pfam" id="PF00005">
    <property type="entry name" value="ABC_tran"/>
    <property type="match status" value="1"/>
</dbReference>
<feature type="transmembrane region" description="Helical" evidence="9">
    <location>
        <begin position="836"/>
        <end position="862"/>
    </location>
</feature>
<keyword evidence="2" id="KW-0813">Transport</keyword>
<evidence type="ECO:0000256" key="5">
    <source>
        <dbReference type="ARBA" id="ARBA00022840"/>
    </source>
</evidence>
<dbReference type="AlphaFoldDB" id="A0A813GPA9"/>
<dbReference type="Proteomes" id="UP000654075">
    <property type="component" value="Unassembled WGS sequence"/>
</dbReference>
<evidence type="ECO:0000259" key="10">
    <source>
        <dbReference type="PROSITE" id="PS50893"/>
    </source>
</evidence>
<dbReference type="EMBL" id="CAJNNV010029420">
    <property type="protein sequence ID" value="CAE8628552.1"/>
    <property type="molecule type" value="Genomic_DNA"/>
</dbReference>
<evidence type="ECO:0000256" key="3">
    <source>
        <dbReference type="ARBA" id="ARBA00022692"/>
    </source>
</evidence>
<dbReference type="SMART" id="SM00382">
    <property type="entry name" value="AAA"/>
    <property type="match status" value="1"/>
</dbReference>
<dbReference type="InterPro" id="IPR003593">
    <property type="entry name" value="AAA+_ATPase"/>
</dbReference>
<comment type="caution">
    <text evidence="11">The sequence shown here is derived from an EMBL/GenBank/DDBJ whole genome shotgun (WGS) entry which is preliminary data.</text>
</comment>
<dbReference type="InterPro" id="IPR003439">
    <property type="entry name" value="ABC_transporter-like_ATP-bd"/>
</dbReference>
<proteinExistence type="predicted"/>
<evidence type="ECO:0000256" key="9">
    <source>
        <dbReference type="SAM" id="Phobius"/>
    </source>
</evidence>
<reference evidence="11" key="1">
    <citation type="submission" date="2021-02" db="EMBL/GenBank/DDBJ databases">
        <authorList>
            <person name="Dougan E. K."/>
            <person name="Rhodes N."/>
            <person name="Thang M."/>
            <person name="Chan C."/>
        </authorList>
    </citation>
    <scope>NUCLEOTIDE SEQUENCE</scope>
</reference>
<evidence type="ECO:0000256" key="4">
    <source>
        <dbReference type="ARBA" id="ARBA00022741"/>
    </source>
</evidence>
<evidence type="ECO:0000256" key="2">
    <source>
        <dbReference type="ARBA" id="ARBA00022448"/>
    </source>
</evidence>
<evidence type="ECO:0000313" key="11">
    <source>
        <dbReference type="EMBL" id="CAE8628552.1"/>
    </source>
</evidence>
<dbReference type="PANTHER" id="PTHR48041:SF41">
    <property type="entry name" value="ABC TRANSPORTER G FAMILY"/>
    <property type="match status" value="1"/>
</dbReference>
<feature type="transmembrane region" description="Helical" evidence="9">
    <location>
        <begin position="765"/>
        <end position="791"/>
    </location>
</feature>
<evidence type="ECO:0000256" key="8">
    <source>
        <dbReference type="SAM" id="MobiDB-lite"/>
    </source>
</evidence>
<dbReference type="InterPro" id="IPR027417">
    <property type="entry name" value="P-loop_NTPase"/>
</dbReference>
<keyword evidence="5" id="KW-0067">ATP-binding</keyword>
<dbReference type="Gene3D" id="1.25.40.20">
    <property type="entry name" value="Ankyrin repeat-containing domain"/>
    <property type="match status" value="1"/>
</dbReference>
<feature type="region of interest" description="Disordered" evidence="8">
    <location>
        <begin position="313"/>
        <end position="333"/>
    </location>
</feature>
<dbReference type="CDD" id="cd03213">
    <property type="entry name" value="ABCG_EPDR"/>
    <property type="match status" value="1"/>
</dbReference>
<dbReference type="Pfam" id="PF01061">
    <property type="entry name" value="ABC2_membrane"/>
    <property type="match status" value="1"/>
</dbReference>
<dbReference type="PROSITE" id="PS50893">
    <property type="entry name" value="ABC_TRANSPORTER_2"/>
    <property type="match status" value="1"/>
</dbReference>
<dbReference type="GO" id="GO:0005524">
    <property type="term" value="F:ATP binding"/>
    <property type="evidence" value="ECO:0007669"/>
    <property type="project" value="UniProtKB-KW"/>
</dbReference>
<organism evidence="11 12">
    <name type="scientific">Polarella glacialis</name>
    <name type="common">Dinoflagellate</name>
    <dbReference type="NCBI Taxonomy" id="89957"/>
    <lineage>
        <taxon>Eukaryota</taxon>
        <taxon>Sar</taxon>
        <taxon>Alveolata</taxon>
        <taxon>Dinophyceae</taxon>
        <taxon>Suessiales</taxon>
        <taxon>Suessiaceae</taxon>
        <taxon>Polarella</taxon>
    </lineage>
</organism>